<dbReference type="Pfam" id="PF00300">
    <property type="entry name" value="His_Phos_1"/>
    <property type="match status" value="1"/>
</dbReference>
<dbReference type="EMBL" id="SJPH01000008">
    <property type="protein sequence ID" value="TWT41551.1"/>
    <property type="molecule type" value="Genomic_DNA"/>
</dbReference>
<name>A0A5C5VVB5_9BACT</name>
<accession>A0A5C5VVB5</accession>
<dbReference type="InterPro" id="IPR029033">
    <property type="entry name" value="His_PPase_superfam"/>
</dbReference>
<dbReference type="InterPro" id="IPR013078">
    <property type="entry name" value="His_Pase_superF_clade-1"/>
</dbReference>
<proteinExistence type="predicted"/>
<dbReference type="InterPro" id="IPR050275">
    <property type="entry name" value="PGM_Phosphatase"/>
</dbReference>
<dbReference type="SMART" id="SM00855">
    <property type="entry name" value="PGAM"/>
    <property type="match status" value="1"/>
</dbReference>
<dbReference type="EC" id="3.1.3.3" evidence="1"/>
<dbReference type="Proteomes" id="UP000318995">
    <property type="component" value="Unassembled WGS sequence"/>
</dbReference>
<dbReference type="RefSeq" id="WP_146575140.1">
    <property type="nucleotide sequence ID" value="NZ_SJPH01000008.1"/>
</dbReference>
<comment type="caution">
    <text evidence="1">The sequence shown here is derived from an EMBL/GenBank/DDBJ whole genome shotgun (WGS) entry which is preliminary data.</text>
</comment>
<organism evidence="1 2">
    <name type="scientific">Botrimarina hoheduenensis</name>
    <dbReference type="NCBI Taxonomy" id="2528000"/>
    <lineage>
        <taxon>Bacteria</taxon>
        <taxon>Pseudomonadati</taxon>
        <taxon>Planctomycetota</taxon>
        <taxon>Planctomycetia</taxon>
        <taxon>Pirellulales</taxon>
        <taxon>Lacipirellulaceae</taxon>
        <taxon>Botrimarina</taxon>
    </lineage>
</organism>
<sequence length="221" mass="23715">MINHATEHELIEPLKNDECVLYLVRHGATPPNLVSPPIIQGAGIDEPLAPLGRAQADRVGASLSGVGLSAVYSSPLQRALETAQAIAAPHALRVEPIAALKEVEVGHWQGLDWDVIRRDDPDGYARFHSNPAINGYPGGETLQGLLDRVAPALEALMARHLGQQIAAVAHSVVNRVYMGALVGVPLQNVYPLRQDNCCVNVVRWRNGAAQCVTINAVHHLA</sequence>
<reference evidence="1 2" key="1">
    <citation type="submission" date="2019-02" db="EMBL/GenBank/DDBJ databases">
        <title>Deep-cultivation of Planctomycetes and their phenomic and genomic characterization uncovers novel biology.</title>
        <authorList>
            <person name="Wiegand S."/>
            <person name="Jogler M."/>
            <person name="Boedeker C."/>
            <person name="Pinto D."/>
            <person name="Vollmers J."/>
            <person name="Rivas-Marin E."/>
            <person name="Kohn T."/>
            <person name="Peeters S.H."/>
            <person name="Heuer A."/>
            <person name="Rast P."/>
            <person name="Oberbeckmann S."/>
            <person name="Bunk B."/>
            <person name="Jeske O."/>
            <person name="Meyerdierks A."/>
            <person name="Storesund J.E."/>
            <person name="Kallscheuer N."/>
            <person name="Luecker S."/>
            <person name="Lage O.M."/>
            <person name="Pohl T."/>
            <person name="Merkel B.J."/>
            <person name="Hornburger P."/>
            <person name="Mueller R.-W."/>
            <person name="Bruemmer F."/>
            <person name="Labrenz M."/>
            <person name="Spormann A.M."/>
            <person name="Op Den Camp H."/>
            <person name="Overmann J."/>
            <person name="Amann R."/>
            <person name="Jetten M.S.M."/>
            <person name="Mascher T."/>
            <person name="Medema M.H."/>
            <person name="Devos D.P."/>
            <person name="Kaster A.-K."/>
            <person name="Ovreas L."/>
            <person name="Rohde M."/>
            <person name="Galperin M.Y."/>
            <person name="Jogler C."/>
        </authorList>
    </citation>
    <scope>NUCLEOTIDE SEQUENCE [LARGE SCALE GENOMIC DNA]</scope>
    <source>
        <strain evidence="1 2">Pla111</strain>
    </source>
</reference>
<gene>
    <name evidence="1" type="primary">pspA_2</name>
    <name evidence="1" type="ORF">Pla111_29280</name>
</gene>
<dbReference type="GO" id="GO:0016791">
    <property type="term" value="F:phosphatase activity"/>
    <property type="evidence" value="ECO:0007669"/>
    <property type="project" value="TreeGrafter"/>
</dbReference>
<keyword evidence="2" id="KW-1185">Reference proteome</keyword>
<dbReference type="PANTHER" id="PTHR48100:SF1">
    <property type="entry name" value="HISTIDINE PHOSPHATASE FAMILY PROTEIN-RELATED"/>
    <property type="match status" value="1"/>
</dbReference>
<dbReference type="CDD" id="cd07067">
    <property type="entry name" value="HP_PGM_like"/>
    <property type="match status" value="1"/>
</dbReference>
<dbReference type="AlphaFoldDB" id="A0A5C5VVB5"/>
<protein>
    <submittedName>
        <fullName evidence="1">Phosphoserine phosphatase 1</fullName>
        <ecNumber evidence="1">3.1.3.3</ecNumber>
    </submittedName>
</protein>
<evidence type="ECO:0000313" key="1">
    <source>
        <dbReference type="EMBL" id="TWT41551.1"/>
    </source>
</evidence>
<evidence type="ECO:0000313" key="2">
    <source>
        <dbReference type="Proteomes" id="UP000318995"/>
    </source>
</evidence>
<dbReference type="PANTHER" id="PTHR48100">
    <property type="entry name" value="BROAD-SPECIFICITY PHOSPHATASE YOR283W-RELATED"/>
    <property type="match status" value="1"/>
</dbReference>
<keyword evidence="1" id="KW-0378">Hydrolase</keyword>
<dbReference type="OrthoDB" id="9782128at2"/>
<dbReference type="GO" id="GO:0005737">
    <property type="term" value="C:cytoplasm"/>
    <property type="evidence" value="ECO:0007669"/>
    <property type="project" value="TreeGrafter"/>
</dbReference>
<dbReference type="SUPFAM" id="SSF53254">
    <property type="entry name" value="Phosphoglycerate mutase-like"/>
    <property type="match status" value="1"/>
</dbReference>
<dbReference type="Gene3D" id="3.40.50.1240">
    <property type="entry name" value="Phosphoglycerate mutase-like"/>
    <property type="match status" value="1"/>
</dbReference>